<accession>A0A2P8F899</accession>
<keyword evidence="1 4" id="KW-0812">Transmembrane</keyword>
<dbReference type="OrthoDB" id="1404228at2"/>
<dbReference type="Proteomes" id="UP000240418">
    <property type="component" value="Unassembled WGS sequence"/>
</dbReference>
<proteinExistence type="predicted"/>
<reference evidence="6 7" key="1">
    <citation type="submission" date="2018-03" db="EMBL/GenBank/DDBJ databases">
        <title>Genomic Encyclopedia of Archaeal and Bacterial Type Strains, Phase II (KMG-II): from individual species to whole genera.</title>
        <authorList>
            <person name="Goeker M."/>
        </authorList>
    </citation>
    <scope>NUCLEOTIDE SEQUENCE [LARGE SCALE GENOMIC DNA]</scope>
    <source>
        <strain evidence="6 7">DSM 100673</strain>
    </source>
</reference>
<evidence type="ECO:0000313" key="6">
    <source>
        <dbReference type="EMBL" id="PSL17950.1"/>
    </source>
</evidence>
<feature type="transmembrane region" description="Helical" evidence="4">
    <location>
        <begin position="139"/>
        <end position="164"/>
    </location>
</feature>
<name>A0A2P8F899_9RHOB</name>
<evidence type="ECO:0000259" key="5">
    <source>
        <dbReference type="PROSITE" id="PS50850"/>
    </source>
</evidence>
<dbReference type="RefSeq" id="WP_106609566.1">
    <property type="nucleotide sequence ID" value="NZ_PYGJ01000013.1"/>
</dbReference>
<organism evidence="6 7">
    <name type="scientific">Shimia abyssi</name>
    <dbReference type="NCBI Taxonomy" id="1662395"/>
    <lineage>
        <taxon>Bacteria</taxon>
        <taxon>Pseudomonadati</taxon>
        <taxon>Pseudomonadota</taxon>
        <taxon>Alphaproteobacteria</taxon>
        <taxon>Rhodobacterales</taxon>
        <taxon>Roseobacteraceae</taxon>
    </lineage>
</organism>
<dbReference type="InterPro" id="IPR050327">
    <property type="entry name" value="Proton-linked_MCT"/>
</dbReference>
<dbReference type="PROSITE" id="PS50850">
    <property type="entry name" value="MFS"/>
    <property type="match status" value="1"/>
</dbReference>
<dbReference type="PANTHER" id="PTHR11360:SF308">
    <property type="entry name" value="BLL3089 PROTEIN"/>
    <property type="match status" value="1"/>
</dbReference>
<keyword evidence="2 4" id="KW-1133">Transmembrane helix</keyword>
<feature type="transmembrane region" description="Helical" evidence="4">
    <location>
        <begin position="78"/>
        <end position="97"/>
    </location>
</feature>
<keyword evidence="3 4" id="KW-0472">Membrane</keyword>
<dbReference type="GO" id="GO:0022857">
    <property type="term" value="F:transmembrane transporter activity"/>
    <property type="evidence" value="ECO:0007669"/>
    <property type="project" value="InterPro"/>
</dbReference>
<dbReference type="EMBL" id="PYGJ01000013">
    <property type="protein sequence ID" value="PSL17950.1"/>
    <property type="molecule type" value="Genomic_DNA"/>
</dbReference>
<dbReference type="InterPro" id="IPR036259">
    <property type="entry name" value="MFS_trans_sf"/>
</dbReference>
<feature type="transmembrane region" description="Helical" evidence="4">
    <location>
        <begin position="349"/>
        <end position="369"/>
    </location>
</feature>
<sequence>MNATLTFLKQNFRWLLPGVLLTFLSCFGQTFFISLFAGHIRTEFNLTHGEWGGIYSIGTTASAIVMVWAGVMTDHFRVRALGAVVLALLAAACVWMAETHSAWALPFLIFALRFTGQGMLTHIAVVAMARWFVATRGRALAIASLGFSIGEAFLPIIVVSIMTAENWHQLWWISATIALAGIPTLWFLLAKERTPQSMANATEALGMSGRHWTRHEALRHSLFWFMVPALLGPSAFNTAFFFQQVHFAEIKGWDHSQLVALFPVFTFTGIGAMLLSGWALDKIGTARLLPWSQLPMVVSFSLFAITDSLAGTLIALVFQGITSGASTTLVAAFWAEFYGTRHIGAIKSAATAVMVLGSAIGPAITGGLIDMGIGLLPQFLGVSGYFLLTTALMLVGISAQRGNLPAR</sequence>
<feature type="transmembrane region" description="Helical" evidence="4">
    <location>
        <begin position="170"/>
        <end position="189"/>
    </location>
</feature>
<feature type="transmembrane region" description="Helical" evidence="4">
    <location>
        <begin position="52"/>
        <end position="71"/>
    </location>
</feature>
<feature type="transmembrane region" description="Helical" evidence="4">
    <location>
        <begin position="12"/>
        <end position="40"/>
    </location>
</feature>
<evidence type="ECO:0000256" key="4">
    <source>
        <dbReference type="SAM" id="Phobius"/>
    </source>
</evidence>
<feature type="transmembrane region" description="Helical" evidence="4">
    <location>
        <begin position="255"/>
        <end position="276"/>
    </location>
</feature>
<evidence type="ECO:0000256" key="2">
    <source>
        <dbReference type="ARBA" id="ARBA00022989"/>
    </source>
</evidence>
<dbReference type="PANTHER" id="PTHR11360">
    <property type="entry name" value="MONOCARBOXYLATE TRANSPORTER"/>
    <property type="match status" value="1"/>
</dbReference>
<keyword evidence="7" id="KW-1185">Reference proteome</keyword>
<feature type="transmembrane region" description="Helical" evidence="4">
    <location>
        <begin position="312"/>
        <end position="337"/>
    </location>
</feature>
<comment type="caution">
    <text evidence="6">The sequence shown here is derived from an EMBL/GenBank/DDBJ whole genome shotgun (WGS) entry which is preliminary data.</text>
</comment>
<dbReference type="Pfam" id="PF07690">
    <property type="entry name" value="MFS_1"/>
    <property type="match status" value="1"/>
</dbReference>
<dbReference type="AlphaFoldDB" id="A0A2P8F899"/>
<feature type="transmembrane region" description="Helical" evidence="4">
    <location>
        <begin position="375"/>
        <end position="397"/>
    </location>
</feature>
<evidence type="ECO:0000256" key="3">
    <source>
        <dbReference type="ARBA" id="ARBA00023136"/>
    </source>
</evidence>
<dbReference type="InterPro" id="IPR011701">
    <property type="entry name" value="MFS"/>
</dbReference>
<dbReference type="Gene3D" id="1.20.1250.20">
    <property type="entry name" value="MFS general substrate transporter like domains"/>
    <property type="match status" value="2"/>
</dbReference>
<dbReference type="SUPFAM" id="SSF103473">
    <property type="entry name" value="MFS general substrate transporter"/>
    <property type="match status" value="1"/>
</dbReference>
<feature type="transmembrane region" description="Helical" evidence="4">
    <location>
        <begin position="222"/>
        <end position="243"/>
    </location>
</feature>
<feature type="transmembrane region" description="Helical" evidence="4">
    <location>
        <begin position="288"/>
        <end position="306"/>
    </location>
</feature>
<feature type="transmembrane region" description="Helical" evidence="4">
    <location>
        <begin position="103"/>
        <end position="127"/>
    </location>
</feature>
<protein>
    <submittedName>
        <fullName evidence="6">Sugar phosphate permease</fullName>
    </submittedName>
</protein>
<gene>
    <name evidence="6" type="ORF">CLV88_11321</name>
</gene>
<dbReference type="InterPro" id="IPR020846">
    <property type="entry name" value="MFS_dom"/>
</dbReference>
<evidence type="ECO:0000256" key="1">
    <source>
        <dbReference type="ARBA" id="ARBA00022692"/>
    </source>
</evidence>
<evidence type="ECO:0000313" key="7">
    <source>
        <dbReference type="Proteomes" id="UP000240418"/>
    </source>
</evidence>
<feature type="domain" description="Major facilitator superfamily (MFS) profile" evidence="5">
    <location>
        <begin position="14"/>
        <end position="401"/>
    </location>
</feature>